<proteinExistence type="predicted"/>
<dbReference type="Proteomes" id="UP000193411">
    <property type="component" value="Unassembled WGS sequence"/>
</dbReference>
<dbReference type="EMBL" id="MCFL01000002">
    <property type="protein sequence ID" value="ORZ40998.1"/>
    <property type="molecule type" value="Genomic_DNA"/>
</dbReference>
<comment type="caution">
    <text evidence="1">The sequence shown here is derived from an EMBL/GenBank/DDBJ whole genome shotgun (WGS) entry which is preliminary data.</text>
</comment>
<evidence type="ECO:0000313" key="2">
    <source>
        <dbReference type="Proteomes" id="UP000193411"/>
    </source>
</evidence>
<name>A0A1Y2I2B3_9FUNG</name>
<reference evidence="1 2" key="1">
    <citation type="submission" date="2016-07" db="EMBL/GenBank/DDBJ databases">
        <title>Pervasive Adenine N6-methylation of Active Genes in Fungi.</title>
        <authorList>
            <consortium name="DOE Joint Genome Institute"/>
            <person name="Mondo S.J."/>
            <person name="Dannebaum R.O."/>
            <person name="Kuo R.C."/>
            <person name="Labutti K."/>
            <person name="Haridas S."/>
            <person name="Kuo A."/>
            <person name="Salamov A."/>
            <person name="Ahrendt S.R."/>
            <person name="Lipzen A."/>
            <person name="Sullivan W."/>
            <person name="Andreopoulos W.B."/>
            <person name="Clum A."/>
            <person name="Lindquist E."/>
            <person name="Daum C."/>
            <person name="Ramamoorthy G.K."/>
            <person name="Gryganskyi A."/>
            <person name="Culley D."/>
            <person name="Magnuson J.K."/>
            <person name="James T.Y."/>
            <person name="O'Malley M.A."/>
            <person name="Stajich J.E."/>
            <person name="Spatafora J.W."/>
            <person name="Visel A."/>
            <person name="Grigoriev I.V."/>
        </authorList>
    </citation>
    <scope>NUCLEOTIDE SEQUENCE [LARGE SCALE GENOMIC DNA]</scope>
    <source>
        <strain evidence="1 2">PL171</strain>
    </source>
</reference>
<gene>
    <name evidence="1" type="ORF">BCR44DRAFT_1424192</name>
</gene>
<keyword evidence="2" id="KW-1185">Reference proteome</keyword>
<dbReference type="AlphaFoldDB" id="A0A1Y2I2B3"/>
<organism evidence="1 2">
    <name type="scientific">Catenaria anguillulae PL171</name>
    <dbReference type="NCBI Taxonomy" id="765915"/>
    <lineage>
        <taxon>Eukaryota</taxon>
        <taxon>Fungi</taxon>
        <taxon>Fungi incertae sedis</taxon>
        <taxon>Blastocladiomycota</taxon>
        <taxon>Blastocladiomycetes</taxon>
        <taxon>Blastocladiales</taxon>
        <taxon>Catenariaceae</taxon>
        <taxon>Catenaria</taxon>
    </lineage>
</organism>
<protein>
    <submittedName>
        <fullName evidence="1">Uncharacterized protein</fullName>
    </submittedName>
</protein>
<sequence>MQSIHSSQWLALPLRPDSKACIGLSSRGRKVAGQEAATLARGPFPQLREQCQ</sequence>
<evidence type="ECO:0000313" key="1">
    <source>
        <dbReference type="EMBL" id="ORZ40998.1"/>
    </source>
</evidence>
<accession>A0A1Y2I2B3</accession>